<evidence type="ECO:0000313" key="2">
    <source>
        <dbReference type="EMBL" id="RAW11575.1"/>
    </source>
</evidence>
<organism evidence="2 3">
    <name type="scientific">Phytoactinopolyspora halophila</name>
    <dbReference type="NCBI Taxonomy" id="1981511"/>
    <lineage>
        <taxon>Bacteria</taxon>
        <taxon>Bacillati</taxon>
        <taxon>Actinomycetota</taxon>
        <taxon>Actinomycetes</taxon>
        <taxon>Jiangellales</taxon>
        <taxon>Jiangellaceae</taxon>
        <taxon>Phytoactinopolyspora</taxon>
    </lineage>
</organism>
<sequence length="141" mass="14915">MLTVAAVLALSTAACSNPEGRHESPDAALQVRLVIPDGHIREPEATCSGADAYRDVHPEVPFTVEDSAGQRVVSGSLPHGRAEEAVTLDVGDDPQPTICVMTLDLPGLDSVDDHVLIIDGRDPAPITRNPKLDDQPEVVLP</sequence>
<keyword evidence="3" id="KW-1185">Reference proteome</keyword>
<name>A0A329QGL6_9ACTN</name>
<dbReference type="EMBL" id="QMIG01000019">
    <property type="protein sequence ID" value="RAW11575.1"/>
    <property type="molecule type" value="Genomic_DNA"/>
</dbReference>
<dbReference type="Proteomes" id="UP000250462">
    <property type="component" value="Unassembled WGS sequence"/>
</dbReference>
<proteinExistence type="predicted"/>
<dbReference type="AlphaFoldDB" id="A0A329QGL6"/>
<accession>A0A329QGL6</accession>
<evidence type="ECO:0000256" key="1">
    <source>
        <dbReference type="SAM" id="MobiDB-lite"/>
    </source>
</evidence>
<reference evidence="2 3" key="1">
    <citation type="submission" date="2018-06" db="EMBL/GenBank/DDBJ databases">
        <title>Phytoactinopolyspora halophila sp. nov., a novel halophilic actinomycete isolated from a saline soil in China.</title>
        <authorList>
            <person name="Tang S.-K."/>
        </authorList>
    </citation>
    <scope>NUCLEOTIDE SEQUENCE [LARGE SCALE GENOMIC DNA]</scope>
    <source>
        <strain evidence="2 3">YIM 96934</strain>
    </source>
</reference>
<protein>
    <submittedName>
        <fullName evidence="2">Uncharacterized protein</fullName>
    </submittedName>
</protein>
<comment type="caution">
    <text evidence="2">The sequence shown here is derived from an EMBL/GenBank/DDBJ whole genome shotgun (WGS) entry which is preliminary data.</text>
</comment>
<evidence type="ECO:0000313" key="3">
    <source>
        <dbReference type="Proteomes" id="UP000250462"/>
    </source>
</evidence>
<gene>
    <name evidence="2" type="ORF">DPM12_15965</name>
</gene>
<feature type="region of interest" description="Disordered" evidence="1">
    <location>
        <begin position="120"/>
        <end position="141"/>
    </location>
</feature>